<evidence type="ECO:0000313" key="2">
    <source>
        <dbReference type="WBParaSite" id="nRc.2.0.1.t08454-RA"/>
    </source>
</evidence>
<sequence>MLLSKKIIARRCALLACLPINSLSVMPFQEDIEPDLEESAASQSTPKRNKYETTTDCPFITAYISVVRFNLSCASTAQPHSSYK</sequence>
<name>A0A915I4Y7_ROMCU</name>
<proteinExistence type="predicted"/>
<dbReference type="WBParaSite" id="nRc.2.0.1.t08454-RA">
    <property type="protein sequence ID" value="nRc.2.0.1.t08454-RA"/>
    <property type="gene ID" value="nRc.2.0.1.g08454"/>
</dbReference>
<accession>A0A915I4Y7</accession>
<dbReference type="AlphaFoldDB" id="A0A915I4Y7"/>
<reference evidence="2" key="1">
    <citation type="submission" date="2022-11" db="UniProtKB">
        <authorList>
            <consortium name="WormBaseParasite"/>
        </authorList>
    </citation>
    <scope>IDENTIFICATION</scope>
</reference>
<keyword evidence="1" id="KW-1185">Reference proteome</keyword>
<protein>
    <submittedName>
        <fullName evidence="2">Secreted protein</fullName>
    </submittedName>
</protein>
<evidence type="ECO:0000313" key="1">
    <source>
        <dbReference type="Proteomes" id="UP000887565"/>
    </source>
</evidence>
<dbReference type="Proteomes" id="UP000887565">
    <property type="component" value="Unplaced"/>
</dbReference>
<organism evidence="1 2">
    <name type="scientific">Romanomermis culicivorax</name>
    <name type="common">Nematode worm</name>
    <dbReference type="NCBI Taxonomy" id="13658"/>
    <lineage>
        <taxon>Eukaryota</taxon>
        <taxon>Metazoa</taxon>
        <taxon>Ecdysozoa</taxon>
        <taxon>Nematoda</taxon>
        <taxon>Enoplea</taxon>
        <taxon>Dorylaimia</taxon>
        <taxon>Mermithida</taxon>
        <taxon>Mermithoidea</taxon>
        <taxon>Mermithidae</taxon>
        <taxon>Romanomermis</taxon>
    </lineage>
</organism>